<evidence type="ECO:0000313" key="2">
    <source>
        <dbReference type="Proteomes" id="UP001595528"/>
    </source>
</evidence>
<accession>A0ABV7L4L9</accession>
<dbReference type="RefSeq" id="WP_379903986.1">
    <property type="nucleotide sequence ID" value="NZ_JBHRTR010000034.1"/>
</dbReference>
<organism evidence="1 2">
    <name type="scientific">Marinibaculum pumilum</name>
    <dbReference type="NCBI Taxonomy" id="1766165"/>
    <lineage>
        <taxon>Bacteria</taxon>
        <taxon>Pseudomonadati</taxon>
        <taxon>Pseudomonadota</taxon>
        <taxon>Alphaproteobacteria</taxon>
        <taxon>Rhodospirillales</taxon>
        <taxon>Rhodospirillaceae</taxon>
        <taxon>Marinibaculum</taxon>
    </lineage>
</organism>
<keyword evidence="2" id="KW-1185">Reference proteome</keyword>
<dbReference type="SUPFAM" id="SSF55961">
    <property type="entry name" value="Bet v1-like"/>
    <property type="match status" value="1"/>
</dbReference>
<evidence type="ECO:0008006" key="3">
    <source>
        <dbReference type="Google" id="ProtNLM"/>
    </source>
</evidence>
<dbReference type="Proteomes" id="UP001595528">
    <property type="component" value="Unassembled WGS sequence"/>
</dbReference>
<name>A0ABV7L4L9_9PROT</name>
<dbReference type="InterPro" id="IPR023393">
    <property type="entry name" value="START-like_dom_sf"/>
</dbReference>
<sequence length="170" mass="19526">MLLTHEIAIDAPVSTGPTFFAAMDENYLRWHPDHLLFEWRQGRGLETGVRFYFEERIGGRLLKKEVVFIEIVPDRLIRFVPTGFLLRLFIPWIAFEFLADGPAHFRFRQSIPVRIGPLGARLNRRDFDAVRRHMAEEGENLKAILETGRPVHVRPDSIPAEAVAEAAPGR</sequence>
<evidence type="ECO:0000313" key="1">
    <source>
        <dbReference type="EMBL" id="MFC3229616.1"/>
    </source>
</evidence>
<comment type="caution">
    <text evidence="1">The sequence shown here is derived from an EMBL/GenBank/DDBJ whole genome shotgun (WGS) entry which is preliminary data.</text>
</comment>
<reference evidence="2" key="1">
    <citation type="journal article" date="2019" name="Int. J. Syst. Evol. Microbiol.">
        <title>The Global Catalogue of Microorganisms (GCM) 10K type strain sequencing project: providing services to taxonomists for standard genome sequencing and annotation.</title>
        <authorList>
            <consortium name="The Broad Institute Genomics Platform"/>
            <consortium name="The Broad Institute Genome Sequencing Center for Infectious Disease"/>
            <person name="Wu L."/>
            <person name="Ma J."/>
        </authorList>
    </citation>
    <scope>NUCLEOTIDE SEQUENCE [LARGE SCALE GENOMIC DNA]</scope>
    <source>
        <strain evidence="2">KCTC 42964</strain>
    </source>
</reference>
<proteinExistence type="predicted"/>
<protein>
    <recommendedName>
        <fullName evidence="3">SRPBCC family protein</fullName>
    </recommendedName>
</protein>
<dbReference type="EMBL" id="JBHRTR010000034">
    <property type="protein sequence ID" value="MFC3229616.1"/>
    <property type="molecule type" value="Genomic_DNA"/>
</dbReference>
<dbReference type="Gene3D" id="3.30.530.20">
    <property type="match status" value="1"/>
</dbReference>
<gene>
    <name evidence="1" type="ORF">ACFOGJ_20375</name>
</gene>